<gene>
    <name evidence="2" type="ORF">F444_22757</name>
</gene>
<dbReference type="Proteomes" id="UP000028582">
    <property type="component" value="Unassembled WGS sequence"/>
</dbReference>
<dbReference type="AlphaFoldDB" id="A0A080YWV5"/>
<feature type="region of interest" description="Disordered" evidence="1">
    <location>
        <begin position="1"/>
        <end position="89"/>
    </location>
</feature>
<feature type="non-terminal residue" evidence="2">
    <location>
        <position position="1"/>
    </location>
</feature>
<comment type="caution">
    <text evidence="2">The sequence shown here is derived from an EMBL/GenBank/DDBJ whole genome shotgun (WGS) entry which is preliminary data.</text>
</comment>
<evidence type="ECO:0000313" key="2">
    <source>
        <dbReference type="EMBL" id="ETO58866.1"/>
    </source>
</evidence>
<organism evidence="2 3">
    <name type="scientific">Phytophthora nicotianae P1976</name>
    <dbReference type="NCBI Taxonomy" id="1317066"/>
    <lineage>
        <taxon>Eukaryota</taxon>
        <taxon>Sar</taxon>
        <taxon>Stramenopiles</taxon>
        <taxon>Oomycota</taxon>
        <taxon>Peronosporomycetes</taxon>
        <taxon>Peronosporales</taxon>
        <taxon>Peronosporaceae</taxon>
        <taxon>Phytophthora</taxon>
    </lineage>
</organism>
<reference evidence="2 3" key="1">
    <citation type="submission" date="2013-11" db="EMBL/GenBank/DDBJ databases">
        <title>The Genome Sequence of Phytophthora parasitica P1976.</title>
        <authorList>
            <consortium name="The Broad Institute Genomics Platform"/>
            <person name="Russ C."/>
            <person name="Tyler B."/>
            <person name="Panabieres F."/>
            <person name="Shan W."/>
            <person name="Tripathy S."/>
            <person name="Grunwald N."/>
            <person name="Machado M."/>
            <person name="Johnson C.S."/>
            <person name="Walker B."/>
            <person name="Young S."/>
            <person name="Zeng Q."/>
            <person name="Gargeya S."/>
            <person name="Fitzgerald M."/>
            <person name="Haas B."/>
            <person name="Abouelleil A."/>
            <person name="Allen A.W."/>
            <person name="Alvarado L."/>
            <person name="Arachchi H.M."/>
            <person name="Berlin A.M."/>
            <person name="Chapman S.B."/>
            <person name="Gainer-Dewar J."/>
            <person name="Goldberg J."/>
            <person name="Griggs A."/>
            <person name="Gujja S."/>
            <person name="Hansen M."/>
            <person name="Howarth C."/>
            <person name="Imamovic A."/>
            <person name="Ireland A."/>
            <person name="Larimer J."/>
            <person name="McCowan C."/>
            <person name="Murphy C."/>
            <person name="Pearson M."/>
            <person name="Poon T.W."/>
            <person name="Priest M."/>
            <person name="Roberts A."/>
            <person name="Saif S."/>
            <person name="Shea T."/>
            <person name="Sisk P."/>
            <person name="Sykes S."/>
            <person name="Wortman J."/>
            <person name="Nusbaum C."/>
            <person name="Birren B."/>
        </authorList>
    </citation>
    <scope>NUCLEOTIDE SEQUENCE [LARGE SCALE GENOMIC DNA]</scope>
    <source>
        <strain evidence="2 3">P1976</strain>
    </source>
</reference>
<name>A0A080YWV5_PHYNI</name>
<sequence length="89" mass="9404">RVPVRKGGLTCHMGLRSPPNEDQAVRPPAEASAISGFPPCFLRGMSSRRLLGAPPQPPPVVLQRPVRPACRPPATPSSAKGPYGDHHAP</sequence>
<proteinExistence type="predicted"/>
<protein>
    <submittedName>
        <fullName evidence="2">Uncharacterized protein</fullName>
    </submittedName>
</protein>
<dbReference type="EMBL" id="ANJA01004676">
    <property type="protein sequence ID" value="ETO58866.1"/>
    <property type="molecule type" value="Genomic_DNA"/>
</dbReference>
<feature type="non-terminal residue" evidence="2">
    <location>
        <position position="89"/>
    </location>
</feature>
<evidence type="ECO:0000313" key="3">
    <source>
        <dbReference type="Proteomes" id="UP000028582"/>
    </source>
</evidence>
<evidence type="ECO:0000256" key="1">
    <source>
        <dbReference type="SAM" id="MobiDB-lite"/>
    </source>
</evidence>
<accession>A0A080YWV5</accession>